<reference evidence="2" key="1">
    <citation type="submission" date="2023-05" db="EMBL/GenBank/DDBJ databases">
        <title>Nepenthes gracilis genome sequencing.</title>
        <authorList>
            <person name="Fukushima K."/>
        </authorList>
    </citation>
    <scope>NUCLEOTIDE SEQUENCE</scope>
    <source>
        <strain evidence="2">SING2019-196</strain>
    </source>
</reference>
<dbReference type="PANTHER" id="PTHR15048">
    <property type="entry name" value="STARCH-BINDING DOMAIN-CONTAINING PROTEIN 1"/>
    <property type="match status" value="1"/>
</dbReference>
<evidence type="ECO:0000259" key="1">
    <source>
        <dbReference type="PROSITE" id="PS51166"/>
    </source>
</evidence>
<dbReference type="Gene3D" id="2.60.40.10">
    <property type="entry name" value="Immunoglobulins"/>
    <property type="match status" value="1"/>
</dbReference>
<dbReference type="AlphaFoldDB" id="A0AAD3THK1"/>
<name>A0AAD3THK1_NEPGR</name>
<protein>
    <recommendedName>
        <fullName evidence="1">CBM20 domain-containing protein</fullName>
    </recommendedName>
</protein>
<gene>
    <name evidence="2" type="ORF">Nepgr_030966</name>
</gene>
<comment type="caution">
    <text evidence="2">The sequence shown here is derived from an EMBL/GenBank/DDBJ whole genome shotgun (WGS) entry which is preliminary data.</text>
</comment>
<evidence type="ECO:0000313" key="2">
    <source>
        <dbReference type="EMBL" id="GMH29123.1"/>
    </source>
</evidence>
<organism evidence="2 3">
    <name type="scientific">Nepenthes gracilis</name>
    <name type="common">Slender pitcher plant</name>
    <dbReference type="NCBI Taxonomy" id="150966"/>
    <lineage>
        <taxon>Eukaryota</taxon>
        <taxon>Viridiplantae</taxon>
        <taxon>Streptophyta</taxon>
        <taxon>Embryophyta</taxon>
        <taxon>Tracheophyta</taxon>
        <taxon>Spermatophyta</taxon>
        <taxon>Magnoliopsida</taxon>
        <taxon>eudicotyledons</taxon>
        <taxon>Gunneridae</taxon>
        <taxon>Pentapetalae</taxon>
        <taxon>Caryophyllales</taxon>
        <taxon>Nepenthaceae</taxon>
        <taxon>Nepenthes</taxon>
    </lineage>
</organism>
<dbReference type="PANTHER" id="PTHR15048:SF0">
    <property type="entry name" value="STARCH-BINDING DOMAIN-CONTAINING PROTEIN 1"/>
    <property type="match status" value="1"/>
</dbReference>
<keyword evidence="3" id="KW-1185">Reference proteome</keyword>
<dbReference type="InterPro" id="IPR013783">
    <property type="entry name" value="Ig-like_fold"/>
</dbReference>
<dbReference type="EMBL" id="BSYO01000035">
    <property type="protein sequence ID" value="GMH29123.1"/>
    <property type="molecule type" value="Genomic_DNA"/>
</dbReference>
<dbReference type="GO" id="GO:0016020">
    <property type="term" value="C:membrane"/>
    <property type="evidence" value="ECO:0007669"/>
    <property type="project" value="TreeGrafter"/>
</dbReference>
<dbReference type="SUPFAM" id="SSF49452">
    <property type="entry name" value="Starch-binding domain-like"/>
    <property type="match status" value="1"/>
</dbReference>
<dbReference type="InterPro" id="IPR013784">
    <property type="entry name" value="Carb-bd-like_fold"/>
</dbReference>
<sequence>MGTMTSSSASSKLFTSKFRAKTFCSSRLSDVDKFPEIRFFRFEKLAAASCANLSNFSLRPVSSLFSSSQPQVEFEPAETEVPEQYEFPTVHFKFQLQRQCEFGEQFFIVGSDSVLGLWNPVDAIPMSWSDGHVWTAELDIPIGKSIKFKFILRKRLGRSYGSRAQTESFIHWKQRKQSMFLKIGRMQNSSK</sequence>
<proteinExistence type="predicted"/>
<dbReference type="Pfam" id="PF00686">
    <property type="entry name" value="CBM_20"/>
    <property type="match status" value="1"/>
</dbReference>
<dbReference type="SMART" id="SM01065">
    <property type="entry name" value="CBM_2"/>
    <property type="match status" value="1"/>
</dbReference>
<dbReference type="InterPro" id="IPR002044">
    <property type="entry name" value="CBM20"/>
</dbReference>
<dbReference type="CDD" id="cd05467">
    <property type="entry name" value="CBM20"/>
    <property type="match status" value="1"/>
</dbReference>
<dbReference type="GO" id="GO:2001070">
    <property type="term" value="F:starch binding"/>
    <property type="evidence" value="ECO:0007669"/>
    <property type="project" value="InterPro"/>
</dbReference>
<evidence type="ECO:0000313" key="3">
    <source>
        <dbReference type="Proteomes" id="UP001279734"/>
    </source>
</evidence>
<feature type="domain" description="CBM20" evidence="1">
    <location>
        <begin position="82"/>
        <end position="191"/>
    </location>
</feature>
<dbReference type="PROSITE" id="PS51166">
    <property type="entry name" value="CBM20"/>
    <property type="match status" value="1"/>
</dbReference>
<accession>A0AAD3THK1</accession>
<dbReference type="Proteomes" id="UP001279734">
    <property type="component" value="Unassembled WGS sequence"/>
</dbReference>